<dbReference type="PANTHER" id="PTHR34599:SF2">
    <property type="entry name" value="TRAF-TYPE DOMAIN-CONTAINING PROTEIN"/>
    <property type="match status" value="1"/>
</dbReference>
<evidence type="ECO:0008006" key="4">
    <source>
        <dbReference type="Google" id="ProtNLM"/>
    </source>
</evidence>
<comment type="caution">
    <text evidence="2">The sequence shown here is derived from an EMBL/GenBank/DDBJ whole genome shotgun (WGS) entry which is preliminary data.</text>
</comment>
<dbReference type="RefSeq" id="WP_245898028.1">
    <property type="nucleotide sequence ID" value="NZ_QKZV01000005.1"/>
</dbReference>
<name>A0A2W7RNI9_9BACT</name>
<dbReference type="InterPro" id="IPR036938">
    <property type="entry name" value="PAP2/HPO_sf"/>
</dbReference>
<keyword evidence="1" id="KW-0732">Signal</keyword>
<evidence type="ECO:0000313" key="3">
    <source>
        <dbReference type="Proteomes" id="UP000249720"/>
    </source>
</evidence>
<dbReference type="PANTHER" id="PTHR34599">
    <property type="entry name" value="PEROXIDASE-RELATED"/>
    <property type="match status" value="1"/>
</dbReference>
<evidence type="ECO:0000313" key="2">
    <source>
        <dbReference type="EMBL" id="PZX62353.1"/>
    </source>
</evidence>
<evidence type="ECO:0000256" key="1">
    <source>
        <dbReference type="SAM" id="SignalP"/>
    </source>
</evidence>
<dbReference type="CDD" id="cd03398">
    <property type="entry name" value="PAP2_haloperoxidase"/>
    <property type="match status" value="1"/>
</dbReference>
<sequence>MVVRRIFALVFSFLFLMACNNNNAYQKIVNNPQLFTNTVHELNTVVMGNNFGPVVASRNYAYAAIAAYEVIAAGYPQQYQSLQGQLNGLNSVAKPDTTQPINYNFAAILAYCKVGEAVTFPEGSMKTYVDSLVQLVKKNGMSEAMYNATKQYADAVAQSIIAWSKKDNYAETRSMPKFTVIDSPGRWVPTPPAYAQAMEPHWNLIRPMVMDSASQFRAEKAIPFNVTDKKSPYYLQVKMMLDSCTNLTPEQKHIANFWDDNPGKLNVNGHAMFVFKKFSPAGHWMSIAGIASKKAGADFAQTVYATAKTAIALFDAFIQCWNEKYTYNTIRPESVINKYFDANWRPELQTPPFPEYTCGHCTISASAAEALTSIYGDNFPYTDSTELEFGIPSRSYQSFRQAALENEKARFYGGLHYWNSCGQGHNSGIKVGTLVVQKLKMKK</sequence>
<gene>
    <name evidence="2" type="ORF">LX80_01835</name>
</gene>
<dbReference type="SUPFAM" id="SSF48317">
    <property type="entry name" value="Acid phosphatase/Vanadium-dependent haloperoxidase"/>
    <property type="match status" value="1"/>
</dbReference>
<dbReference type="InterPro" id="IPR052559">
    <property type="entry name" value="V-haloperoxidase"/>
</dbReference>
<feature type="chain" id="PRO_5015895003" description="PAP2 superfamily protein" evidence="1">
    <location>
        <begin position="25"/>
        <end position="443"/>
    </location>
</feature>
<dbReference type="AlphaFoldDB" id="A0A2W7RNI9"/>
<dbReference type="Proteomes" id="UP000249720">
    <property type="component" value="Unassembled WGS sequence"/>
</dbReference>
<protein>
    <recommendedName>
        <fullName evidence="4">PAP2 superfamily protein</fullName>
    </recommendedName>
</protein>
<dbReference type="EMBL" id="QKZV01000005">
    <property type="protein sequence ID" value="PZX62353.1"/>
    <property type="molecule type" value="Genomic_DNA"/>
</dbReference>
<organism evidence="2 3">
    <name type="scientific">Hydrotalea sandarakina</name>
    <dbReference type="NCBI Taxonomy" id="1004304"/>
    <lineage>
        <taxon>Bacteria</taxon>
        <taxon>Pseudomonadati</taxon>
        <taxon>Bacteroidota</taxon>
        <taxon>Chitinophagia</taxon>
        <taxon>Chitinophagales</taxon>
        <taxon>Chitinophagaceae</taxon>
        <taxon>Hydrotalea</taxon>
    </lineage>
</organism>
<dbReference type="PROSITE" id="PS51257">
    <property type="entry name" value="PROKAR_LIPOPROTEIN"/>
    <property type="match status" value="1"/>
</dbReference>
<feature type="signal peptide" evidence="1">
    <location>
        <begin position="1"/>
        <end position="24"/>
    </location>
</feature>
<keyword evidence="3" id="KW-1185">Reference proteome</keyword>
<proteinExistence type="predicted"/>
<dbReference type="Gene3D" id="1.10.606.20">
    <property type="match status" value="1"/>
</dbReference>
<reference evidence="2 3" key="1">
    <citation type="submission" date="2018-06" db="EMBL/GenBank/DDBJ databases">
        <title>Genomic Encyclopedia of Archaeal and Bacterial Type Strains, Phase II (KMG-II): from individual species to whole genera.</title>
        <authorList>
            <person name="Goeker M."/>
        </authorList>
    </citation>
    <scope>NUCLEOTIDE SEQUENCE [LARGE SCALE GENOMIC DNA]</scope>
    <source>
        <strain evidence="2 3">DSM 23241</strain>
    </source>
</reference>
<accession>A0A2W7RNI9</accession>